<protein>
    <submittedName>
        <fullName evidence="2">Uncharacterized protein</fullName>
    </submittedName>
</protein>
<sequence>MGRPSLDLPCALVVDNGGTPAVEVEIRWNRKDEGSRDGSGWGWPCPPSGPGARRLTPRTPPEPWTGTLGRFGVATGVGACSSAGPPRKGGKEGDGGGMLPRRHGLVTLPAGAPTIEVPAVPHRHYQMKKPL</sequence>
<comment type="caution">
    <text evidence="2">The sequence shown here is derived from an EMBL/GenBank/DDBJ whole genome shotgun (WGS) entry which is preliminary data.</text>
</comment>
<feature type="region of interest" description="Disordered" evidence="1">
    <location>
        <begin position="30"/>
        <end position="110"/>
    </location>
</feature>
<keyword evidence="3" id="KW-1185">Reference proteome</keyword>
<dbReference type="EMBL" id="WIGN01000061">
    <property type="protein sequence ID" value="KAF6812611.1"/>
    <property type="molecule type" value="Genomic_DNA"/>
</dbReference>
<dbReference type="AlphaFoldDB" id="A0A8H6MY83"/>
<proteinExistence type="predicted"/>
<dbReference type="Proteomes" id="UP000652219">
    <property type="component" value="Unassembled WGS sequence"/>
</dbReference>
<accession>A0A8H6MY83</accession>
<evidence type="ECO:0000256" key="1">
    <source>
        <dbReference type="SAM" id="MobiDB-lite"/>
    </source>
</evidence>
<organism evidence="2 3">
    <name type="scientific">Colletotrichum sojae</name>
    <dbReference type="NCBI Taxonomy" id="2175907"/>
    <lineage>
        <taxon>Eukaryota</taxon>
        <taxon>Fungi</taxon>
        <taxon>Dikarya</taxon>
        <taxon>Ascomycota</taxon>
        <taxon>Pezizomycotina</taxon>
        <taxon>Sordariomycetes</taxon>
        <taxon>Hypocreomycetidae</taxon>
        <taxon>Glomerellales</taxon>
        <taxon>Glomerellaceae</taxon>
        <taxon>Colletotrichum</taxon>
        <taxon>Colletotrichum orchidearum species complex</taxon>
    </lineage>
</organism>
<name>A0A8H6MY83_9PEZI</name>
<reference evidence="2 3" key="1">
    <citation type="journal article" date="2020" name="Phytopathology">
        <title>Genome Sequence Resources of Colletotrichum truncatum, C. plurivorum, C. musicola, and C. sojae: Four Species Pathogenic to Soybean (Glycine max).</title>
        <authorList>
            <person name="Rogerio F."/>
            <person name="Boufleur T.R."/>
            <person name="Ciampi-Guillardi M."/>
            <person name="Sukno S.A."/>
            <person name="Thon M.R."/>
            <person name="Massola Junior N.S."/>
            <person name="Baroncelli R."/>
        </authorList>
    </citation>
    <scope>NUCLEOTIDE SEQUENCE [LARGE SCALE GENOMIC DNA]</scope>
    <source>
        <strain evidence="2 3">LFN0009</strain>
    </source>
</reference>
<evidence type="ECO:0000313" key="3">
    <source>
        <dbReference type="Proteomes" id="UP000652219"/>
    </source>
</evidence>
<evidence type="ECO:0000313" key="2">
    <source>
        <dbReference type="EMBL" id="KAF6812611.1"/>
    </source>
</evidence>
<gene>
    <name evidence="2" type="ORF">CSOJ01_05030</name>
</gene>